<evidence type="ECO:0000313" key="12">
    <source>
        <dbReference type="Proteomes" id="UP001497623"/>
    </source>
</evidence>
<keyword evidence="12" id="KW-1185">Reference proteome</keyword>
<evidence type="ECO:0000256" key="5">
    <source>
        <dbReference type="ARBA" id="ARBA00022989"/>
    </source>
</evidence>
<comment type="similarity">
    <text evidence="2 8">Belongs to the anoctamin family.</text>
</comment>
<dbReference type="InterPro" id="IPR049452">
    <property type="entry name" value="Anoctamin_TM"/>
</dbReference>
<dbReference type="PANTHER" id="PTHR12308:SF83">
    <property type="entry name" value="ANOCTAMIN"/>
    <property type="match status" value="1"/>
</dbReference>
<evidence type="ECO:0000256" key="3">
    <source>
        <dbReference type="ARBA" id="ARBA00022475"/>
    </source>
</evidence>
<keyword evidence="7" id="KW-0325">Glycoprotein</keyword>
<dbReference type="GO" id="GO:0046983">
    <property type="term" value="F:protein dimerization activity"/>
    <property type="evidence" value="ECO:0007669"/>
    <property type="project" value="InterPro"/>
</dbReference>
<comment type="caution">
    <text evidence="8">Lacks conserved residue(s) required for the propagation of feature annotation.</text>
</comment>
<evidence type="ECO:0000256" key="1">
    <source>
        <dbReference type="ARBA" id="ARBA00004651"/>
    </source>
</evidence>
<evidence type="ECO:0000256" key="7">
    <source>
        <dbReference type="ARBA" id="ARBA00023180"/>
    </source>
</evidence>
<evidence type="ECO:0000259" key="9">
    <source>
        <dbReference type="Pfam" id="PF04547"/>
    </source>
</evidence>
<feature type="transmembrane region" description="Helical" evidence="8">
    <location>
        <begin position="26"/>
        <end position="42"/>
    </location>
</feature>
<protein>
    <recommendedName>
        <fullName evidence="8">Anoctamin</fullName>
    </recommendedName>
</protein>
<dbReference type="EMBL" id="CAXKWB010002761">
    <property type="protein sequence ID" value="CAL4067583.1"/>
    <property type="molecule type" value="Genomic_DNA"/>
</dbReference>
<gene>
    <name evidence="11" type="ORF">MNOR_LOCUS6619</name>
</gene>
<accession>A0AAV2Q3F0</accession>
<comment type="caution">
    <text evidence="11">The sequence shown here is derived from an EMBL/GenBank/DDBJ whole genome shotgun (WGS) entry which is preliminary data.</text>
</comment>
<evidence type="ECO:0000256" key="6">
    <source>
        <dbReference type="ARBA" id="ARBA00023136"/>
    </source>
</evidence>
<sequence>MPASELDSNFITICGTPRTPTHLGPGLTYNYFYYFLVYFKIFKNKIHKNHKIGDILALTDKCGGLREEDEKNKNVKVPQMKIYEVFENWIKLSLFKLGWRVLNKRVAVSSKFKIEEPNPRCEISDMSLSALARLMVQPQLTGYVYVGFLKIHCPFEVCTRYAEILKLRMPMKEKVENSELKNRIVINFPGLPAWDFTTPPVLVEVTDFFSSIFNFVKNDSKIFPPKSKEFTAVYSRDKEYLFDVTEEFFTEGIRSRIVDFILRRKRYKEENEGDEYCFGIEKLLTDQTYDASYPIHEGGLKDGQNARSVLFNHWASVRNFYKYQPLDHIKDYFGVKIGLYFAWLGFYTYMLIPAAIVGFLCFIYAISTINIHVPSNEICNKDKEESVIMCPLCDYYCDFWKLEETCFHAKFTYLVDNPSTVFFAVFMSFWAALFLEMWKRYSAEITHRWDLTGFDIAEEHPRPQYLARLKGIEKTTVNIVTKTVEPKPPFWKMRFPGVLFSLSSVLLLVSMALVAVLAVILYRMSLLLALYIHGDQFLNSYAMIFTSGTAAMINLVCIMIFNQIFSLINRLSARSPIHGSDKTFHTFYVHVQIFLPQDVPTHVMTFHKKAFRNPRSAVSREKSRIFS</sequence>
<feature type="domain" description="Anoctamin dimerisation" evidence="10">
    <location>
        <begin position="147"/>
        <end position="326"/>
    </location>
</feature>
<dbReference type="AlphaFoldDB" id="A0AAV2Q3F0"/>
<dbReference type="InterPro" id="IPR032394">
    <property type="entry name" value="Anoct_dimer"/>
</dbReference>
<feature type="transmembrane region" description="Helical" evidence="8">
    <location>
        <begin position="340"/>
        <end position="366"/>
    </location>
</feature>
<feature type="domain" description="Anoctamin transmembrane" evidence="9">
    <location>
        <begin position="329"/>
        <end position="571"/>
    </location>
</feature>
<dbReference type="GO" id="GO:0005886">
    <property type="term" value="C:plasma membrane"/>
    <property type="evidence" value="ECO:0007669"/>
    <property type="project" value="UniProtKB-SubCell"/>
</dbReference>
<keyword evidence="6 8" id="KW-0472">Membrane</keyword>
<organism evidence="11 12">
    <name type="scientific">Meganyctiphanes norvegica</name>
    <name type="common">Northern krill</name>
    <name type="synonym">Thysanopoda norvegica</name>
    <dbReference type="NCBI Taxonomy" id="48144"/>
    <lineage>
        <taxon>Eukaryota</taxon>
        <taxon>Metazoa</taxon>
        <taxon>Ecdysozoa</taxon>
        <taxon>Arthropoda</taxon>
        <taxon>Crustacea</taxon>
        <taxon>Multicrustacea</taxon>
        <taxon>Malacostraca</taxon>
        <taxon>Eumalacostraca</taxon>
        <taxon>Eucarida</taxon>
        <taxon>Euphausiacea</taxon>
        <taxon>Euphausiidae</taxon>
        <taxon>Meganyctiphanes</taxon>
    </lineage>
</organism>
<dbReference type="Pfam" id="PF04547">
    <property type="entry name" value="Anoctamin"/>
    <property type="match status" value="1"/>
</dbReference>
<comment type="subcellular location">
    <subcellularLocation>
        <location evidence="1">Cell membrane</location>
        <topology evidence="1">Multi-pass membrane protein</topology>
    </subcellularLocation>
    <subcellularLocation>
        <location evidence="8">Membrane</location>
        <topology evidence="8">Multi-pass membrane protein</topology>
    </subcellularLocation>
</comment>
<proteinExistence type="inferred from homology"/>
<feature type="transmembrane region" description="Helical" evidence="8">
    <location>
        <begin position="497"/>
        <end position="522"/>
    </location>
</feature>
<feature type="non-terminal residue" evidence="11">
    <location>
        <position position="627"/>
    </location>
</feature>
<keyword evidence="4 8" id="KW-0812">Transmembrane</keyword>
<reference evidence="11 12" key="1">
    <citation type="submission" date="2024-05" db="EMBL/GenBank/DDBJ databases">
        <authorList>
            <person name="Wallberg A."/>
        </authorList>
    </citation>
    <scope>NUCLEOTIDE SEQUENCE [LARGE SCALE GENOMIC DNA]</scope>
</reference>
<dbReference type="Proteomes" id="UP001497623">
    <property type="component" value="Unassembled WGS sequence"/>
</dbReference>
<feature type="transmembrane region" description="Helical" evidence="8">
    <location>
        <begin position="420"/>
        <end position="438"/>
    </location>
</feature>
<dbReference type="PANTHER" id="PTHR12308">
    <property type="entry name" value="ANOCTAMIN"/>
    <property type="match status" value="1"/>
</dbReference>
<name>A0AAV2Q3F0_MEGNR</name>
<keyword evidence="5 8" id="KW-1133">Transmembrane helix</keyword>
<feature type="transmembrane region" description="Helical" evidence="8">
    <location>
        <begin position="542"/>
        <end position="565"/>
    </location>
</feature>
<evidence type="ECO:0000259" key="10">
    <source>
        <dbReference type="Pfam" id="PF16178"/>
    </source>
</evidence>
<dbReference type="Pfam" id="PF16178">
    <property type="entry name" value="Anoct_dimer"/>
    <property type="match status" value="1"/>
</dbReference>
<evidence type="ECO:0000256" key="2">
    <source>
        <dbReference type="ARBA" id="ARBA00009671"/>
    </source>
</evidence>
<evidence type="ECO:0000256" key="4">
    <source>
        <dbReference type="ARBA" id="ARBA00022692"/>
    </source>
</evidence>
<dbReference type="GO" id="GO:0005254">
    <property type="term" value="F:chloride channel activity"/>
    <property type="evidence" value="ECO:0007669"/>
    <property type="project" value="TreeGrafter"/>
</dbReference>
<evidence type="ECO:0000256" key="8">
    <source>
        <dbReference type="RuleBase" id="RU280814"/>
    </source>
</evidence>
<keyword evidence="3" id="KW-1003">Cell membrane</keyword>
<dbReference type="InterPro" id="IPR007632">
    <property type="entry name" value="Anoctamin"/>
</dbReference>
<evidence type="ECO:0000313" key="11">
    <source>
        <dbReference type="EMBL" id="CAL4067583.1"/>
    </source>
</evidence>